<gene>
    <name evidence="2" type="ORF">R3W88_016511</name>
</gene>
<evidence type="ECO:0000256" key="1">
    <source>
        <dbReference type="SAM" id="MobiDB-lite"/>
    </source>
</evidence>
<sequence>MVADMSSRMSLFVAGPARLSSKESIAAMLIGDMDISRLMVYVQQVEEEKLSDREEFKNRELRQGMSRDNKRVMLTDHPSNKNRRDLLYHLLVHLYLRTKVSTIVRILKLSLCILRYGQNGHFIRECPKKKQGNGNGGNRAQSSLVAPPDRAAPRGATSGTSGGTNCLYAINCRLKQEDSLDVVIGMIQVFDFTVYALLDQERVYLL</sequence>
<dbReference type="EMBL" id="JAWPEI010000008">
    <property type="protein sequence ID" value="KAK4718173.1"/>
    <property type="molecule type" value="Genomic_DNA"/>
</dbReference>
<evidence type="ECO:0000313" key="3">
    <source>
        <dbReference type="Proteomes" id="UP001311915"/>
    </source>
</evidence>
<evidence type="ECO:0008006" key="4">
    <source>
        <dbReference type="Google" id="ProtNLM"/>
    </source>
</evidence>
<dbReference type="AlphaFoldDB" id="A0AAV9KYC5"/>
<organism evidence="2 3">
    <name type="scientific">Solanum pinnatisectum</name>
    <name type="common">tansyleaf nightshade</name>
    <dbReference type="NCBI Taxonomy" id="50273"/>
    <lineage>
        <taxon>Eukaryota</taxon>
        <taxon>Viridiplantae</taxon>
        <taxon>Streptophyta</taxon>
        <taxon>Embryophyta</taxon>
        <taxon>Tracheophyta</taxon>
        <taxon>Spermatophyta</taxon>
        <taxon>Magnoliopsida</taxon>
        <taxon>eudicotyledons</taxon>
        <taxon>Gunneridae</taxon>
        <taxon>Pentapetalae</taxon>
        <taxon>asterids</taxon>
        <taxon>lamiids</taxon>
        <taxon>Solanales</taxon>
        <taxon>Solanaceae</taxon>
        <taxon>Solanoideae</taxon>
        <taxon>Solaneae</taxon>
        <taxon>Solanum</taxon>
    </lineage>
</organism>
<feature type="region of interest" description="Disordered" evidence="1">
    <location>
        <begin position="127"/>
        <end position="160"/>
    </location>
</feature>
<reference evidence="2 3" key="1">
    <citation type="submission" date="2023-10" db="EMBL/GenBank/DDBJ databases">
        <title>Genome-Wide Identification Analysis in wild type Solanum Pinnatisectum Reveals Some Genes Defensing Phytophthora Infestans.</title>
        <authorList>
            <person name="Sun C."/>
        </authorList>
    </citation>
    <scope>NUCLEOTIDE SEQUENCE [LARGE SCALE GENOMIC DNA]</scope>
    <source>
        <strain evidence="2">LQN</strain>
        <tissue evidence="2">Leaf</tissue>
    </source>
</reference>
<evidence type="ECO:0000313" key="2">
    <source>
        <dbReference type="EMBL" id="KAK4718173.1"/>
    </source>
</evidence>
<accession>A0AAV9KYC5</accession>
<keyword evidence="3" id="KW-1185">Reference proteome</keyword>
<dbReference type="Proteomes" id="UP001311915">
    <property type="component" value="Unassembled WGS sequence"/>
</dbReference>
<proteinExistence type="predicted"/>
<protein>
    <recommendedName>
        <fullName evidence="4">CCHC-type domain-containing protein</fullName>
    </recommendedName>
</protein>
<comment type="caution">
    <text evidence="2">The sequence shown here is derived from an EMBL/GenBank/DDBJ whole genome shotgun (WGS) entry which is preliminary data.</text>
</comment>
<name>A0AAV9KYC5_9SOLN</name>